<evidence type="ECO:0000313" key="1">
    <source>
        <dbReference type="EMBL" id="OIQ64815.1"/>
    </source>
</evidence>
<dbReference type="EMBL" id="MLJW01007815">
    <property type="protein sequence ID" value="OIQ64815.1"/>
    <property type="molecule type" value="Genomic_DNA"/>
</dbReference>
<comment type="caution">
    <text evidence="1">The sequence shown here is derived from an EMBL/GenBank/DDBJ whole genome shotgun (WGS) entry which is preliminary data.</text>
</comment>
<accession>A0A1J5PAH8</accession>
<organism evidence="1">
    <name type="scientific">mine drainage metagenome</name>
    <dbReference type="NCBI Taxonomy" id="410659"/>
    <lineage>
        <taxon>unclassified sequences</taxon>
        <taxon>metagenomes</taxon>
        <taxon>ecological metagenomes</taxon>
    </lineage>
</organism>
<reference evidence="1" key="1">
    <citation type="submission" date="2016-10" db="EMBL/GenBank/DDBJ databases">
        <title>Sequence of Gallionella enrichment culture.</title>
        <authorList>
            <person name="Poehlein A."/>
            <person name="Muehling M."/>
            <person name="Daniel R."/>
        </authorList>
    </citation>
    <scope>NUCLEOTIDE SEQUENCE</scope>
</reference>
<gene>
    <name evidence="1" type="ORF">GALL_536330</name>
</gene>
<proteinExistence type="predicted"/>
<dbReference type="AlphaFoldDB" id="A0A1J5PAH8"/>
<name>A0A1J5PAH8_9ZZZZ</name>
<protein>
    <submittedName>
        <fullName evidence="1">Uncharacterized protein</fullName>
    </submittedName>
</protein>
<sequence>MVYPEIVSGDPLAAGGIVVRWLLNTPGHVGGDTSFPKDDLIFAYSHIYLPAGMQGHPLHIPTCYLSIFNNDNNPDDDTRDLVCFYAHKYLFNGGTLTEHVQGAISLCKDQPLTHTEIASLLRRARLLYVYEPSALVTEALLCGCPVSIIETDYWRDHVVNFSCGTDSGVIMDDRPESIARAKAHVHNFRINHEETVLKTAWAQLDYFMEVTQDAAKARQGSN</sequence>